<evidence type="ECO:0000313" key="2">
    <source>
        <dbReference type="WBParaSite" id="nRc.2.0.1.t25650-RA"/>
    </source>
</evidence>
<proteinExistence type="predicted"/>
<keyword evidence="1" id="KW-1185">Reference proteome</keyword>
<sequence>MLEPETQETFIDPSPRAQQEIDQIPGEAKKEVELFSLELIKKQQRLDPKLMDIFKKIAENSSKNLDFTLESLDPTAPNSNDNIFVASTTSSLLLAKQKR</sequence>
<dbReference type="AlphaFoldDB" id="A0A915JHP0"/>
<name>A0A915JHP0_ROMCU</name>
<dbReference type="WBParaSite" id="nRc.2.0.1.t25650-RA">
    <property type="protein sequence ID" value="nRc.2.0.1.t25650-RA"/>
    <property type="gene ID" value="nRc.2.0.1.g25650"/>
</dbReference>
<reference evidence="2" key="1">
    <citation type="submission" date="2022-11" db="UniProtKB">
        <authorList>
            <consortium name="WormBaseParasite"/>
        </authorList>
    </citation>
    <scope>IDENTIFICATION</scope>
</reference>
<evidence type="ECO:0000313" key="1">
    <source>
        <dbReference type="Proteomes" id="UP000887565"/>
    </source>
</evidence>
<organism evidence="1 2">
    <name type="scientific">Romanomermis culicivorax</name>
    <name type="common">Nematode worm</name>
    <dbReference type="NCBI Taxonomy" id="13658"/>
    <lineage>
        <taxon>Eukaryota</taxon>
        <taxon>Metazoa</taxon>
        <taxon>Ecdysozoa</taxon>
        <taxon>Nematoda</taxon>
        <taxon>Enoplea</taxon>
        <taxon>Dorylaimia</taxon>
        <taxon>Mermithida</taxon>
        <taxon>Mermithoidea</taxon>
        <taxon>Mermithidae</taxon>
        <taxon>Romanomermis</taxon>
    </lineage>
</organism>
<dbReference type="Proteomes" id="UP000887565">
    <property type="component" value="Unplaced"/>
</dbReference>
<protein>
    <submittedName>
        <fullName evidence="2">Uncharacterized protein</fullName>
    </submittedName>
</protein>
<accession>A0A915JHP0</accession>